<dbReference type="RefSeq" id="WP_153420280.1">
    <property type="nucleotide sequence ID" value="NZ_WFLM01000003.1"/>
</dbReference>
<evidence type="ECO:0000256" key="1">
    <source>
        <dbReference type="SAM" id="Coils"/>
    </source>
</evidence>
<protein>
    <submittedName>
        <fullName evidence="3">Uncharacterized protein</fullName>
    </submittedName>
</protein>
<keyword evidence="2" id="KW-1133">Transmembrane helix</keyword>
<reference evidence="3 4" key="1">
    <citation type="submission" date="2019-10" db="EMBL/GenBank/DDBJ databases">
        <title>New species of Slilvanegrellaceae.</title>
        <authorList>
            <person name="Pitt A."/>
            <person name="Hahn M.W."/>
        </authorList>
    </citation>
    <scope>NUCLEOTIDE SEQUENCE [LARGE SCALE GENOMIC DNA]</scope>
    <source>
        <strain evidence="3 4">SP-Ram-0.45-NSY-1</strain>
    </source>
</reference>
<keyword evidence="2" id="KW-0812">Transmembrane</keyword>
<dbReference type="Proteomes" id="UP000437748">
    <property type="component" value="Unassembled WGS sequence"/>
</dbReference>
<evidence type="ECO:0000313" key="3">
    <source>
        <dbReference type="EMBL" id="KAB8038883.1"/>
    </source>
</evidence>
<feature type="coiled-coil region" evidence="1">
    <location>
        <begin position="39"/>
        <end position="66"/>
    </location>
</feature>
<sequence>MLKFLKGFDAIIAIIFLTIIVGIIVITMRSKTYSVGYEIAALKSKEKILRQRQVELQSELAATERNVRDNLLAQKDPSGKLNKYVLPDPKRVLRAEKGLH</sequence>
<name>A0A6N6VWP0_9BACT</name>
<keyword evidence="2" id="KW-0472">Membrane</keyword>
<evidence type="ECO:0000313" key="4">
    <source>
        <dbReference type="Proteomes" id="UP000437748"/>
    </source>
</evidence>
<dbReference type="OrthoDB" id="5296480at2"/>
<proteinExistence type="predicted"/>
<gene>
    <name evidence="3" type="ORF">GCL60_08480</name>
</gene>
<organism evidence="3 4">
    <name type="scientific">Silvanigrella paludirubra</name>
    <dbReference type="NCBI Taxonomy" id="2499159"/>
    <lineage>
        <taxon>Bacteria</taxon>
        <taxon>Pseudomonadati</taxon>
        <taxon>Bdellovibrionota</taxon>
        <taxon>Oligoflexia</taxon>
        <taxon>Silvanigrellales</taxon>
        <taxon>Silvanigrellaceae</taxon>
        <taxon>Silvanigrella</taxon>
    </lineage>
</organism>
<feature type="transmembrane region" description="Helical" evidence="2">
    <location>
        <begin position="7"/>
        <end position="28"/>
    </location>
</feature>
<keyword evidence="4" id="KW-1185">Reference proteome</keyword>
<dbReference type="EMBL" id="WFLM01000003">
    <property type="protein sequence ID" value="KAB8038883.1"/>
    <property type="molecule type" value="Genomic_DNA"/>
</dbReference>
<evidence type="ECO:0000256" key="2">
    <source>
        <dbReference type="SAM" id="Phobius"/>
    </source>
</evidence>
<dbReference type="AlphaFoldDB" id="A0A6N6VWP0"/>
<accession>A0A6N6VWP0</accession>
<keyword evidence="1" id="KW-0175">Coiled coil</keyword>
<comment type="caution">
    <text evidence="3">The sequence shown here is derived from an EMBL/GenBank/DDBJ whole genome shotgun (WGS) entry which is preliminary data.</text>
</comment>